<evidence type="ECO:0000313" key="1">
    <source>
        <dbReference type="EMBL" id="GAK71776.1"/>
    </source>
</evidence>
<evidence type="ECO:0000313" key="2">
    <source>
        <dbReference type="Proteomes" id="UP000028701"/>
    </source>
</evidence>
<dbReference type="GO" id="GO:0015035">
    <property type="term" value="F:protein-disulfide reductase activity"/>
    <property type="evidence" value="ECO:0007669"/>
    <property type="project" value="InterPro"/>
</dbReference>
<dbReference type="EMBL" id="BBJU01000020">
    <property type="protein sequence ID" value="GAK71776.1"/>
    <property type="molecule type" value="Genomic_DNA"/>
</dbReference>
<accession>A0A081CYN0</accession>
<organism evidence="1 2">
    <name type="scientific">Agrobacterium rubi TR3 = NBRC 13261</name>
    <dbReference type="NCBI Taxonomy" id="1368415"/>
    <lineage>
        <taxon>Bacteria</taxon>
        <taxon>Pseudomonadati</taxon>
        <taxon>Pseudomonadota</taxon>
        <taxon>Alphaproteobacteria</taxon>
        <taxon>Hyphomicrobiales</taxon>
        <taxon>Rhizobiaceae</taxon>
        <taxon>Rhizobium/Agrobacterium group</taxon>
        <taxon>Agrobacterium</taxon>
    </lineage>
</organism>
<comment type="caution">
    <text evidence="1">The sequence shown here is derived from an EMBL/GenBank/DDBJ whole genome shotgun (WGS) entry which is preliminary data.</text>
</comment>
<dbReference type="PANTHER" id="PTHR33639">
    <property type="entry name" value="THIOL-DISULFIDE OXIDOREDUCTASE DCC"/>
    <property type="match status" value="1"/>
</dbReference>
<reference evidence="1 2" key="1">
    <citation type="submission" date="2014-08" db="EMBL/GenBank/DDBJ databases">
        <title>Whole genome shotgun sequence of Rhizobium rubi NBRC 13261.</title>
        <authorList>
            <person name="Katano-Makiyama Y."/>
            <person name="Hosoyama A."/>
            <person name="Hashimoto M."/>
            <person name="Hosoyama Y."/>
            <person name="Noguchi M."/>
            <person name="Tsuchikane K."/>
            <person name="Uohara A."/>
            <person name="Ohji S."/>
            <person name="Ichikawa N."/>
            <person name="Kimura A."/>
            <person name="Yamazoe A."/>
            <person name="Fujita N."/>
        </authorList>
    </citation>
    <scope>NUCLEOTIDE SEQUENCE [LARGE SCALE GENOMIC DNA]</scope>
    <source>
        <strain evidence="1 2">NBRC 13261</strain>
    </source>
</reference>
<proteinExistence type="predicted"/>
<dbReference type="Pfam" id="PF04134">
    <property type="entry name" value="DCC1-like"/>
    <property type="match status" value="1"/>
</dbReference>
<dbReference type="InterPro" id="IPR007263">
    <property type="entry name" value="DCC1-like"/>
</dbReference>
<sequence>MARLRWVGFMFRHRSETLGTAYSYRADPAVPDFPDDRPLIVFDGECGFCSRDIDFVLRHDKNALFRFTPAQSELGTALMRHYGYRTDNYETSLLVENGIAYPRSDGVLRVLKLLGGRTSLLAIFRFVPRGLRDRVYDLVARNRMKIAGRRQACRMPTAAERDRFI</sequence>
<name>A0A081CYN0_9HYPH</name>
<dbReference type="AlphaFoldDB" id="A0A081CYN0"/>
<evidence type="ECO:0008006" key="3">
    <source>
        <dbReference type="Google" id="ProtNLM"/>
    </source>
</evidence>
<protein>
    <recommendedName>
        <fullName evidence="3">DUF393 domain-containing protein</fullName>
    </recommendedName>
</protein>
<dbReference type="eggNOG" id="COG3011">
    <property type="taxonomic scope" value="Bacteria"/>
</dbReference>
<gene>
    <name evidence="1" type="ORF">RRU01S_20_00370</name>
</gene>
<dbReference type="InterPro" id="IPR052927">
    <property type="entry name" value="DCC_oxidoreductase"/>
</dbReference>
<dbReference type="Proteomes" id="UP000028701">
    <property type="component" value="Unassembled WGS sequence"/>
</dbReference>
<dbReference type="PANTHER" id="PTHR33639:SF2">
    <property type="entry name" value="DUF393 DOMAIN-CONTAINING PROTEIN"/>
    <property type="match status" value="1"/>
</dbReference>